<dbReference type="EMBL" id="JAMTCO010000022">
    <property type="protein sequence ID" value="MCP2274267.1"/>
    <property type="molecule type" value="Genomic_DNA"/>
</dbReference>
<gene>
    <name evidence="2" type="ORF">LV75_006801</name>
</gene>
<dbReference type="Proteomes" id="UP001205185">
    <property type="component" value="Unassembled WGS sequence"/>
</dbReference>
<proteinExistence type="predicted"/>
<dbReference type="Gene3D" id="1.50.10.20">
    <property type="match status" value="1"/>
</dbReference>
<evidence type="ECO:0000256" key="1">
    <source>
        <dbReference type="SAM" id="SignalP"/>
    </source>
</evidence>
<sequence length="337" mass="33541">MRRRTLALVVACAVTVIAAPSATAAPTHIPAQAAAGWLARQLVDGDHMVTEFGGITYPDQGLTIDTVFALAASGTSDGHGGAALTWLARPENLGGYIGTDGEAYAGATAKTALAVQVRGGNPTAFGGVDLIARLRSLQAPSGRFSDVSAWGDFSNTITQSLAVITLGRTTAGAPTKAVDFLAAAQCADGGYPITLGAPTCVSDTDATGFAVQALAAAHRPVHPAVTWLVGRQQSGGGLASGPGTGTPNANSTALALQAFQVGGRPLPGLRARAYLLGLRVTCAGPVADRGAIAFDASGFATATAARATPQAVVALRGRPLATLSSAGSTSAVPTLAC</sequence>
<evidence type="ECO:0000313" key="2">
    <source>
        <dbReference type="EMBL" id="MCP2274267.1"/>
    </source>
</evidence>
<protein>
    <submittedName>
        <fullName evidence="2">Prenyltransferase and squalene oxidase repeat-containing protein</fullName>
    </submittedName>
</protein>
<comment type="caution">
    <text evidence="2">The sequence shown here is derived from an EMBL/GenBank/DDBJ whole genome shotgun (WGS) entry which is preliminary data.</text>
</comment>
<feature type="signal peptide" evidence="1">
    <location>
        <begin position="1"/>
        <end position="24"/>
    </location>
</feature>
<keyword evidence="1" id="KW-0732">Signal</keyword>
<feature type="chain" id="PRO_5045172503" evidence="1">
    <location>
        <begin position="25"/>
        <end position="337"/>
    </location>
</feature>
<dbReference type="RefSeq" id="WP_253891600.1">
    <property type="nucleotide sequence ID" value="NZ_BAAAVB010000006.1"/>
</dbReference>
<dbReference type="InterPro" id="IPR008930">
    <property type="entry name" value="Terpenoid_cyclase/PrenylTrfase"/>
</dbReference>
<name>A0ABT1INL6_9PSEU</name>
<evidence type="ECO:0000313" key="3">
    <source>
        <dbReference type="Proteomes" id="UP001205185"/>
    </source>
</evidence>
<reference evidence="2 3" key="1">
    <citation type="submission" date="2022-06" db="EMBL/GenBank/DDBJ databases">
        <title>Genomic Encyclopedia of Archaeal and Bacterial Type Strains, Phase II (KMG-II): from individual species to whole genera.</title>
        <authorList>
            <person name="Goeker M."/>
        </authorList>
    </citation>
    <scope>NUCLEOTIDE SEQUENCE [LARGE SCALE GENOMIC DNA]</scope>
    <source>
        <strain evidence="2 3">DSM 44255</strain>
    </source>
</reference>
<keyword evidence="3" id="KW-1185">Reference proteome</keyword>
<dbReference type="SUPFAM" id="SSF48239">
    <property type="entry name" value="Terpenoid cyclases/Protein prenyltransferases"/>
    <property type="match status" value="1"/>
</dbReference>
<accession>A0ABT1INL6</accession>
<dbReference type="CDD" id="cd00688">
    <property type="entry name" value="ISOPREN_C2_like"/>
    <property type="match status" value="1"/>
</dbReference>
<organism evidence="2 3">
    <name type="scientific">Actinokineospora diospyrosa</name>
    <dbReference type="NCBI Taxonomy" id="103728"/>
    <lineage>
        <taxon>Bacteria</taxon>
        <taxon>Bacillati</taxon>
        <taxon>Actinomycetota</taxon>
        <taxon>Actinomycetes</taxon>
        <taxon>Pseudonocardiales</taxon>
        <taxon>Pseudonocardiaceae</taxon>
        <taxon>Actinokineospora</taxon>
    </lineage>
</organism>